<keyword evidence="1" id="KW-0812">Transmembrane</keyword>
<gene>
    <name evidence="2" type="ORF">E2562_010124</name>
</gene>
<name>A0A6G1EHC4_9ORYZ</name>
<dbReference type="Proteomes" id="UP000479710">
    <property type="component" value="Unassembled WGS sequence"/>
</dbReference>
<keyword evidence="1" id="KW-0472">Membrane</keyword>
<evidence type="ECO:0000313" key="2">
    <source>
        <dbReference type="EMBL" id="KAF0924475.1"/>
    </source>
</evidence>
<dbReference type="EMBL" id="SPHZ02000003">
    <property type="protein sequence ID" value="KAF0924475.1"/>
    <property type="molecule type" value="Genomic_DNA"/>
</dbReference>
<dbReference type="AlphaFoldDB" id="A0A6G1EHC4"/>
<evidence type="ECO:0000313" key="3">
    <source>
        <dbReference type="Proteomes" id="UP000479710"/>
    </source>
</evidence>
<keyword evidence="1" id="KW-1133">Transmembrane helix</keyword>
<protein>
    <submittedName>
        <fullName evidence="2">Uncharacterized protein</fullName>
    </submittedName>
</protein>
<accession>A0A6G1EHC4</accession>
<reference evidence="2 3" key="1">
    <citation type="submission" date="2019-11" db="EMBL/GenBank/DDBJ databases">
        <title>Whole genome sequence of Oryza granulata.</title>
        <authorList>
            <person name="Li W."/>
        </authorList>
    </citation>
    <scope>NUCLEOTIDE SEQUENCE [LARGE SCALE GENOMIC DNA]</scope>
    <source>
        <strain evidence="3">cv. Menghai</strain>
        <tissue evidence="2">Leaf</tissue>
    </source>
</reference>
<feature type="transmembrane region" description="Helical" evidence="1">
    <location>
        <begin position="31"/>
        <end position="51"/>
    </location>
</feature>
<organism evidence="2 3">
    <name type="scientific">Oryza meyeriana var. granulata</name>
    <dbReference type="NCBI Taxonomy" id="110450"/>
    <lineage>
        <taxon>Eukaryota</taxon>
        <taxon>Viridiplantae</taxon>
        <taxon>Streptophyta</taxon>
        <taxon>Embryophyta</taxon>
        <taxon>Tracheophyta</taxon>
        <taxon>Spermatophyta</taxon>
        <taxon>Magnoliopsida</taxon>
        <taxon>Liliopsida</taxon>
        <taxon>Poales</taxon>
        <taxon>Poaceae</taxon>
        <taxon>BOP clade</taxon>
        <taxon>Oryzoideae</taxon>
        <taxon>Oryzeae</taxon>
        <taxon>Oryzinae</taxon>
        <taxon>Oryza</taxon>
        <taxon>Oryza meyeriana</taxon>
    </lineage>
</organism>
<evidence type="ECO:0000256" key="1">
    <source>
        <dbReference type="SAM" id="Phobius"/>
    </source>
</evidence>
<keyword evidence="3" id="KW-1185">Reference proteome</keyword>
<proteinExistence type="predicted"/>
<sequence>MATALTHTHFIRAIFGHPKYVQYMLLAYRELIFIGAVAIDMVLLEGVAVVVSETLLSVFDDHAWHCMPLFSSLLAW</sequence>
<comment type="caution">
    <text evidence="2">The sequence shown here is derived from an EMBL/GenBank/DDBJ whole genome shotgun (WGS) entry which is preliminary data.</text>
</comment>